<dbReference type="InterPro" id="IPR036188">
    <property type="entry name" value="FAD/NAD-bd_sf"/>
</dbReference>
<sequence>MKRNTDELWNEASRGEPESPLFDSNDVDVAVVIGTGPAGATLALELARAGQRVVLFEAGPWIDPASFINDDRAAFEQMSWTDPREATGTWQLARDFPGSPAWMGKLVGGTANLWTGLTPRFKAHELRASETYGRIPDSTLIDWPIGLNDLENGYDQAERAVGATHRQGRPPLPANNNYKVVANGAARIGYTHYATGPYAVNAEPYDCRPATIQDGFASQGDKQRSKWTPLVSEIPRALASGLVDLRTRCHVTRITLGANGRADGVVFADADGILHRQRARFISVACNAIETARLLLLSSTAGHQNGLANGSDQVGRNYMRHTSGVIYAEFEQPVHMYRGEPMAGLIADESRHDPSRGFVGGYYFEMISQGLASFSQFNEPGGWGVEFASRMEAYTRTSALWICGEDLPQATNRVTLSDSATDALGLPVPVVHYDDHSNDIAMRMHAYDRAEELFSAVGAVRITTAPPLPSGHNLGTARMSLDAESGVVDPYGRAHEVDNLFISDGSVFPTSGAANPTLTIMSLVYRQAAHIIGALRSGEL</sequence>
<accession>A0A5B8M902</accession>
<dbReference type="OrthoDB" id="9798604at2"/>
<dbReference type="SUPFAM" id="SSF54373">
    <property type="entry name" value="FAD-linked reductases, C-terminal domain"/>
    <property type="match status" value="1"/>
</dbReference>
<proteinExistence type="inferred from homology"/>
<feature type="domain" description="Glucose-methanol-choline oxidoreductase N-terminal" evidence="6">
    <location>
        <begin position="148"/>
        <end position="322"/>
    </location>
</feature>
<evidence type="ECO:0000259" key="8">
    <source>
        <dbReference type="Pfam" id="PF05199"/>
    </source>
</evidence>
<feature type="region of interest" description="Disordered" evidence="5">
    <location>
        <begin position="1"/>
        <end position="21"/>
    </location>
</feature>
<dbReference type="PANTHER" id="PTHR46056">
    <property type="entry name" value="LONG-CHAIN-ALCOHOL OXIDASE"/>
    <property type="match status" value="1"/>
</dbReference>
<dbReference type="Pfam" id="PF01494">
    <property type="entry name" value="FAD_binding_3"/>
    <property type="match status" value="1"/>
</dbReference>
<dbReference type="EMBL" id="CP042305">
    <property type="protein sequence ID" value="QDZ16953.1"/>
    <property type="molecule type" value="Genomic_DNA"/>
</dbReference>
<dbReference type="InterPro" id="IPR000172">
    <property type="entry name" value="GMC_OxRdtase_N"/>
</dbReference>
<name>A0A5B8M902_9MICO</name>
<protein>
    <submittedName>
        <fullName evidence="9">GMC family oxidoreductase</fullName>
    </submittedName>
</protein>
<comment type="similarity">
    <text evidence="1">Belongs to the GMC oxidoreductase family.</text>
</comment>
<reference evidence="9 10" key="1">
    <citation type="submission" date="2019-07" db="EMBL/GenBank/DDBJ databases">
        <title>Full genome sequence of Humibacter sp. WJ7-1.</title>
        <authorList>
            <person name="Im W.-T."/>
        </authorList>
    </citation>
    <scope>NUCLEOTIDE SEQUENCE [LARGE SCALE GENOMIC DNA]</scope>
    <source>
        <strain evidence="9 10">WJ7-1</strain>
    </source>
</reference>
<dbReference type="GO" id="GO:0071949">
    <property type="term" value="F:FAD binding"/>
    <property type="evidence" value="ECO:0007669"/>
    <property type="project" value="InterPro"/>
</dbReference>
<evidence type="ECO:0000256" key="5">
    <source>
        <dbReference type="SAM" id="MobiDB-lite"/>
    </source>
</evidence>
<dbReference type="Gene3D" id="3.50.50.60">
    <property type="entry name" value="FAD/NAD(P)-binding domain"/>
    <property type="match status" value="2"/>
</dbReference>
<evidence type="ECO:0000256" key="1">
    <source>
        <dbReference type="ARBA" id="ARBA00010790"/>
    </source>
</evidence>
<dbReference type="Pfam" id="PF00732">
    <property type="entry name" value="GMC_oxred_N"/>
    <property type="match status" value="1"/>
</dbReference>
<feature type="domain" description="Glucose-methanol-choline oxidoreductase C-terminal" evidence="8">
    <location>
        <begin position="408"/>
        <end position="522"/>
    </location>
</feature>
<keyword evidence="2" id="KW-0285">Flavoprotein</keyword>
<keyword evidence="3" id="KW-0274">FAD</keyword>
<dbReference type="Pfam" id="PF05199">
    <property type="entry name" value="GMC_oxred_C"/>
    <property type="match status" value="1"/>
</dbReference>
<evidence type="ECO:0000256" key="2">
    <source>
        <dbReference type="ARBA" id="ARBA00022630"/>
    </source>
</evidence>
<evidence type="ECO:0000313" key="9">
    <source>
        <dbReference type="EMBL" id="QDZ16953.1"/>
    </source>
</evidence>
<organism evidence="9 10">
    <name type="scientific">Humibacter ginsenosidimutans</name>
    <dbReference type="NCBI Taxonomy" id="2599293"/>
    <lineage>
        <taxon>Bacteria</taxon>
        <taxon>Bacillati</taxon>
        <taxon>Actinomycetota</taxon>
        <taxon>Actinomycetes</taxon>
        <taxon>Micrococcales</taxon>
        <taxon>Microbacteriaceae</taxon>
        <taxon>Humibacter</taxon>
    </lineage>
</organism>
<keyword evidence="10" id="KW-1185">Reference proteome</keyword>
<dbReference type="SUPFAM" id="SSF51905">
    <property type="entry name" value="FAD/NAD(P)-binding domain"/>
    <property type="match status" value="1"/>
</dbReference>
<dbReference type="AlphaFoldDB" id="A0A5B8M902"/>
<evidence type="ECO:0000259" key="6">
    <source>
        <dbReference type="Pfam" id="PF00732"/>
    </source>
</evidence>
<feature type="domain" description="FAD-binding" evidence="7">
    <location>
        <begin position="27"/>
        <end position="58"/>
    </location>
</feature>
<evidence type="ECO:0000256" key="3">
    <source>
        <dbReference type="ARBA" id="ARBA00022827"/>
    </source>
</evidence>
<gene>
    <name evidence="9" type="ORF">FPZ11_16170</name>
</gene>
<dbReference type="InterPro" id="IPR007867">
    <property type="entry name" value="GMC_OxRtase_C"/>
</dbReference>
<evidence type="ECO:0000256" key="4">
    <source>
        <dbReference type="ARBA" id="ARBA00023002"/>
    </source>
</evidence>
<dbReference type="PANTHER" id="PTHR46056:SF12">
    <property type="entry name" value="LONG-CHAIN-ALCOHOL OXIDASE"/>
    <property type="match status" value="1"/>
</dbReference>
<dbReference type="GO" id="GO:0016614">
    <property type="term" value="F:oxidoreductase activity, acting on CH-OH group of donors"/>
    <property type="evidence" value="ECO:0007669"/>
    <property type="project" value="InterPro"/>
</dbReference>
<evidence type="ECO:0000259" key="7">
    <source>
        <dbReference type="Pfam" id="PF01494"/>
    </source>
</evidence>
<dbReference type="InterPro" id="IPR002938">
    <property type="entry name" value="FAD-bd"/>
</dbReference>
<evidence type="ECO:0000313" key="10">
    <source>
        <dbReference type="Proteomes" id="UP000320216"/>
    </source>
</evidence>
<dbReference type="KEGG" id="huw:FPZ11_16170"/>
<dbReference type="Proteomes" id="UP000320216">
    <property type="component" value="Chromosome"/>
</dbReference>
<keyword evidence="4" id="KW-0560">Oxidoreductase</keyword>